<evidence type="ECO:0000256" key="5">
    <source>
        <dbReference type="ARBA" id="ARBA00023136"/>
    </source>
</evidence>
<accession>A0ABV8SKS1</accession>
<feature type="transmembrane region" description="Helical" evidence="6">
    <location>
        <begin position="743"/>
        <end position="764"/>
    </location>
</feature>
<protein>
    <submittedName>
        <fullName evidence="8">ABC transporter permease</fullName>
    </submittedName>
</protein>
<feature type="transmembrane region" description="Helical" evidence="6">
    <location>
        <begin position="352"/>
        <end position="372"/>
    </location>
</feature>
<evidence type="ECO:0000256" key="3">
    <source>
        <dbReference type="ARBA" id="ARBA00022692"/>
    </source>
</evidence>
<feature type="transmembrane region" description="Helical" evidence="6">
    <location>
        <begin position="649"/>
        <end position="669"/>
    </location>
</feature>
<gene>
    <name evidence="8" type="ORF">ACFO1S_26485</name>
</gene>
<evidence type="ECO:0000256" key="4">
    <source>
        <dbReference type="ARBA" id="ARBA00022989"/>
    </source>
</evidence>
<dbReference type="PANTHER" id="PTHR30287:SF2">
    <property type="entry name" value="BLL1001 PROTEIN"/>
    <property type="match status" value="1"/>
</dbReference>
<organism evidence="8 9">
    <name type="scientific">Cohnella boryungensis</name>
    <dbReference type="NCBI Taxonomy" id="768479"/>
    <lineage>
        <taxon>Bacteria</taxon>
        <taxon>Bacillati</taxon>
        <taxon>Bacillota</taxon>
        <taxon>Bacilli</taxon>
        <taxon>Bacillales</taxon>
        <taxon>Paenibacillaceae</taxon>
        <taxon>Cohnella</taxon>
    </lineage>
</organism>
<dbReference type="InterPro" id="IPR003838">
    <property type="entry name" value="ABC3_permease_C"/>
</dbReference>
<feature type="domain" description="ABC3 transporter permease C-terminal" evidence="7">
    <location>
        <begin position="654"/>
        <end position="768"/>
    </location>
</feature>
<evidence type="ECO:0000256" key="2">
    <source>
        <dbReference type="ARBA" id="ARBA00022475"/>
    </source>
</evidence>
<proteinExistence type="predicted"/>
<evidence type="ECO:0000313" key="9">
    <source>
        <dbReference type="Proteomes" id="UP001595755"/>
    </source>
</evidence>
<dbReference type="EMBL" id="JBHSED010000070">
    <property type="protein sequence ID" value="MFC4306974.1"/>
    <property type="molecule type" value="Genomic_DNA"/>
</dbReference>
<keyword evidence="3 6" id="KW-0812">Transmembrane</keyword>
<evidence type="ECO:0000256" key="6">
    <source>
        <dbReference type="SAM" id="Phobius"/>
    </source>
</evidence>
<dbReference type="Pfam" id="PF02687">
    <property type="entry name" value="FtsX"/>
    <property type="match status" value="2"/>
</dbReference>
<dbReference type="InterPro" id="IPR038766">
    <property type="entry name" value="Membrane_comp_ABC_pdt"/>
</dbReference>
<evidence type="ECO:0000313" key="8">
    <source>
        <dbReference type="EMBL" id="MFC4306974.1"/>
    </source>
</evidence>
<name>A0ABV8SKS1_9BACL</name>
<dbReference type="Proteomes" id="UP001595755">
    <property type="component" value="Unassembled WGS sequence"/>
</dbReference>
<keyword evidence="4 6" id="KW-1133">Transmembrane helix</keyword>
<evidence type="ECO:0000256" key="1">
    <source>
        <dbReference type="ARBA" id="ARBA00004651"/>
    </source>
</evidence>
<dbReference type="RefSeq" id="WP_204604153.1">
    <property type="nucleotide sequence ID" value="NZ_JBHSED010000070.1"/>
</dbReference>
<dbReference type="PANTHER" id="PTHR30287">
    <property type="entry name" value="MEMBRANE COMPONENT OF PREDICTED ABC SUPERFAMILY METABOLITE UPTAKE TRANSPORTER"/>
    <property type="match status" value="1"/>
</dbReference>
<feature type="domain" description="ABC3 transporter permease C-terminal" evidence="7">
    <location>
        <begin position="261"/>
        <end position="372"/>
    </location>
</feature>
<reference evidence="9" key="1">
    <citation type="journal article" date="2019" name="Int. J. Syst. Evol. Microbiol.">
        <title>The Global Catalogue of Microorganisms (GCM) 10K type strain sequencing project: providing services to taxonomists for standard genome sequencing and annotation.</title>
        <authorList>
            <consortium name="The Broad Institute Genomics Platform"/>
            <consortium name="The Broad Institute Genome Sequencing Center for Infectious Disease"/>
            <person name="Wu L."/>
            <person name="Ma J."/>
        </authorList>
    </citation>
    <scope>NUCLEOTIDE SEQUENCE [LARGE SCALE GENOMIC DNA]</scope>
    <source>
        <strain evidence="9">CGMCC 4.1641</strain>
    </source>
</reference>
<feature type="transmembrane region" description="Helical" evidence="6">
    <location>
        <begin position="704"/>
        <end position="723"/>
    </location>
</feature>
<evidence type="ECO:0000259" key="7">
    <source>
        <dbReference type="Pfam" id="PF02687"/>
    </source>
</evidence>
<sequence>MLLRMLKKDLKRNRTIAVALFVFVMLSALLAASGSNMIMQLFRSMDHLFAVSNAPHFVQMHAGEIDETALDEFASDNPMVRSRQLAEMLIIDNASIYYGDRRTPDSGSVMDNGFVEQNERFDFLLNLDNERIAVSNGEIAVPIYYKQRENLELGDRIRIASASSELEFTIVDFVRDVQMNPSIISSKRFVVSAADFEALRPLAGEVETMIGFQLNDLSKLGEFKTAYQSAGLPSKGPTIDYSLLQMLNVITDGLVAAIILLVSLLLMVIAGLCLRFTLIATMEEEYREIGVMKAIGIRQSHMRKIYRTKYLFLAGAACLCGYALSVLTSGWFTSNIALYIGSAPRNALQLVVPILSAAVVFALVWMFCSLVLRKMNKISAVEALRFGTTGGNKVHASWLPLHKSRLPSLNIFLGVKDVLGRFRMYLLLFLIFVICSFMMIVPINFLSTVHAPSFVSYMGAGQSDIRIDLQQSENIRESFAEVQAYLAEDRDIAKFAPLVTSKYGVIGAEGALENIQVETGDFSQFPLKYSKGNAPASDNEIALSSLNAEGLGKGVGDTVTVVADGKSIELQVSGIYQDVTNGGKTAKALLPPASDRVLWYTINANVQQGVDVREKVAEYAKLFQGAKITPMEDYLSQTLGSTLEQIKKATLMGVAVALCISFLITSLFLKMLTAKEASGIAVMKCIGFADSDIRKQYIARTMTVLATAILVGTAASNTLGQGLVGMLMSARGASSIQFVTSPLVSYVVCPLALALFVTGAALLATRSLKQYSIVTLSAE</sequence>
<feature type="transmembrane region" description="Helical" evidence="6">
    <location>
        <begin position="254"/>
        <end position="278"/>
    </location>
</feature>
<keyword evidence="5 6" id="KW-0472">Membrane</keyword>
<keyword evidence="9" id="KW-1185">Reference proteome</keyword>
<comment type="caution">
    <text evidence="8">The sequence shown here is derived from an EMBL/GenBank/DDBJ whole genome shotgun (WGS) entry which is preliminary data.</text>
</comment>
<feature type="transmembrane region" description="Helical" evidence="6">
    <location>
        <begin position="425"/>
        <end position="446"/>
    </location>
</feature>
<keyword evidence="2" id="KW-1003">Cell membrane</keyword>
<feature type="transmembrane region" description="Helical" evidence="6">
    <location>
        <begin position="310"/>
        <end position="332"/>
    </location>
</feature>
<comment type="subcellular location">
    <subcellularLocation>
        <location evidence="1">Cell membrane</location>
        <topology evidence="1">Multi-pass membrane protein</topology>
    </subcellularLocation>
</comment>